<comment type="pathway">
    <text evidence="7">Protein modification; lipoprotein biosynthesis (diacylglyceryl transfer).</text>
</comment>
<keyword evidence="4 7" id="KW-0812">Transmembrane</keyword>
<dbReference type="eggNOG" id="COG0682">
    <property type="taxonomic scope" value="Bacteria"/>
</dbReference>
<dbReference type="Proteomes" id="UP000051576">
    <property type="component" value="Unassembled WGS sequence"/>
</dbReference>
<feature type="transmembrane region" description="Helical" evidence="7">
    <location>
        <begin position="23"/>
        <end position="42"/>
    </location>
</feature>
<evidence type="ECO:0000256" key="2">
    <source>
        <dbReference type="ARBA" id="ARBA00022475"/>
    </source>
</evidence>
<evidence type="ECO:0000256" key="7">
    <source>
        <dbReference type="HAMAP-Rule" id="MF_01147"/>
    </source>
</evidence>
<dbReference type="EMBL" id="AYYX01000008">
    <property type="protein sequence ID" value="KRM89271.1"/>
    <property type="molecule type" value="Genomic_DNA"/>
</dbReference>
<evidence type="ECO:0000256" key="1">
    <source>
        <dbReference type="ARBA" id="ARBA00007150"/>
    </source>
</evidence>
<keyword evidence="3 7" id="KW-0808">Transferase</keyword>
<comment type="similarity">
    <text evidence="1 7">Belongs to the Lgt family.</text>
</comment>
<keyword evidence="5 7" id="KW-1133">Transmembrane helix</keyword>
<feature type="binding site" evidence="7">
    <location>
        <position position="140"/>
    </location>
    <ligand>
        <name>a 1,2-diacyl-sn-glycero-3-phospho-(1'-sn-glycerol)</name>
        <dbReference type="ChEBI" id="CHEBI:64716"/>
    </ligand>
</feature>
<comment type="function">
    <text evidence="7">Catalyzes the transfer of the diacylglyceryl group from phosphatidylglycerol to the sulfhydryl group of the N-terminal cysteine of a prolipoprotein, the first step in the formation of mature lipoproteins.</text>
</comment>
<keyword evidence="8" id="KW-0449">Lipoprotein</keyword>
<dbReference type="PANTHER" id="PTHR30589">
    <property type="entry name" value="PROLIPOPROTEIN DIACYLGLYCERYL TRANSFERASE"/>
    <property type="match status" value="1"/>
</dbReference>
<dbReference type="EC" id="2.5.1.145" evidence="7"/>
<keyword evidence="9" id="KW-1185">Reference proteome</keyword>
<feature type="transmembrane region" description="Helical" evidence="7">
    <location>
        <begin position="121"/>
        <end position="139"/>
    </location>
</feature>
<dbReference type="PROSITE" id="PS01311">
    <property type="entry name" value="LGT"/>
    <property type="match status" value="1"/>
</dbReference>
<feature type="transmembrane region" description="Helical" evidence="7">
    <location>
        <begin position="242"/>
        <end position="260"/>
    </location>
</feature>
<dbReference type="Pfam" id="PF01790">
    <property type="entry name" value="LGT"/>
    <property type="match status" value="1"/>
</dbReference>
<evidence type="ECO:0000313" key="9">
    <source>
        <dbReference type="Proteomes" id="UP000051576"/>
    </source>
</evidence>
<dbReference type="UniPathway" id="UPA00664"/>
<accession>A0A0R2CCH6</accession>
<keyword evidence="6 7" id="KW-0472">Membrane</keyword>
<evidence type="ECO:0000313" key="8">
    <source>
        <dbReference type="EMBL" id="KRM89271.1"/>
    </source>
</evidence>
<dbReference type="GO" id="GO:0042158">
    <property type="term" value="P:lipoprotein biosynthetic process"/>
    <property type="evidence" value="ECO:0007669"/>
    <property type="project" value="UniProtKB-UniRule"/>
</dbReference>
<dbReference type="HAMAP" id="MF_01147">
    <property type="entry name" value="Lgt"/>
    <property type="match status" value="1"/>
</dbReference>
<name>A0A0R2CCH6_9LACO</name>
<sequence>MQSLNLILGALNPIAFKLGDLEVHWYGIIIASAVVLAVFLAVREGQRRGLDEDVFYDYILWAIPISLITARLYYVTFQWSYYSQHLNEVYQIWDGGIAIYGCLIGAIIVVIFFCRHRNVPVWLFLDVAAPTVILAQGIGRWGNFMNQEAHGRPTTLTFLQDLHLPTFIIQQMKINGVYYQPTFLYESLWDILGFIVLISLRHRQKLFKRGEVFFSYVIWYSFGRFFIEGMRTDSLMLESLRVSQWLSVVLFIGAICWLLARRYWHPLEPWYLDGVTRFDQEV</sequence>
<dbReference type="AlphaFoldDB" id="A0A0R2CCH6"/>
<organism evidence="8 9">
    <name type="scientific">Liquorilactobacillus vini DSM 20605</name>
    <dbReference type="NCBI Taxonomy" id="1133569"/>
    <lineage>
        <taxon>Bacteria</taxon>
        <taxon>Bacillati</taxon>
        <taxon>Bacillota</taxon>
        <taxon>Bacilli</taxon>
        <taxon>Lactobacillales</taxon>
        <taxon>Lactobacillaceae</taxon>
        <taxon>Liquorilactobacillus</taxon>
    </lineage>
</organism>
<feature type="transmembrane region" description="Helical" evidence="7">
    <location>
        <begin position="95"/>
        <end position="114"/>
    </location>
</feature>
<protein>
    <recommendedName>
        <fullName evidence="7">Phosphatidylglycerol--prolipoprotein diacylglyceryl transferase</fullName>
        <ecNumber evidence="7">2.5.1.145</ecNumber>
    </recommendedName>
</protein>
<dbReference type="InterPro" id="IPR001640">
    <property type="entry name" value="Lgt"/>
</dbReference>
<comment type="catalytic activity">
    <reaction evidence="7">
        <text>L-cysteinyl-[prolipoprotein] + a 1,2-diacyl-sn-glycero-3-phospho-(1'-sn-glycerol) = an S-1,2-diacyl-sn-glyceryl-L-cysteinyl-[prolipoprotein] + sn-glycerol 1-phosphate + H(+)</text>
        <dbReference type="Rhea" id="RHEA:56712"/>
        <dbReference type="Rhea" id="RHEA-COMP:14679"/>
        <dbReference type="Rhea" id="RHEA-COMP:14680"/>
        <dbReference type="ChEBI" id="CHEBI:15378"/>
        <dbReference type="ChEBI" id="CHEBI:29950"/>
        <dbReference type="ChEBI" id="CHEBI:57685"/>
        <dbReference type="ChEBI" id="CHEBI:64716"/>
        <dbReference type="ChEBI" id="CHEBI:140658"/>
        <dbReference type="EC" id="2.5.1.145"/>
    </reaction>
</comment>
<comment type="caution">
    <text evidence="8">The sequence shown here is derived from an EMBL/GenBank/DDBJ whole genome shotgun (WGS) entry which is preliminary data.</text>
</comment>
<dbReference type="NCBIfam" id="TIGR00544">
    <property type="entry name" value="lgt"/>
    <property type="match status" value="1"/>
</dbReference>
<evidence type="ECO:0000256" key="5">
    <source>
        <dbReference type="ARBA" id="ARBA00022989"/>
    </source>
</evidence>
<dbReference type="PATRIC" id="fig|1133569.4.peg.2160"/>
<feature type="transmembrane region" description="Helical" evidence="7">
    <location>
        <begin position="212"/>
        <end position="230"/>
    </location>
</feature>
<evidence type="ECO:0000256" key="3">
    <source>
        <dbReference type="ARBA" id="ARBA00022679"/>
    </source>
</evidence>
<evidence type="ECO:0000256" key="6">
    <source>
        <dbReference type="ARBA" id="ARBA00023136"/>
    </source>
</evidence>
<feature type="transmembrane region" description="Helical" evidence="7">
    <location>
        <begin position="54"/>
        <end position="75"/>
    </location>
</feature>
<evidence type="ECO:0000256" key="4">
    <source>
        <dbReference type="ARBA" id="ARBA00022692"/>
    </source>
</evidence>
<dbReference type="STRING" id="1133569.FD21_GL002000"/>
<feature type="transmembrane region" description="Helical" evidence="7">
    <location>
        <begin position="182"/>
        <end position="200"/>
    </location>
</feature>
<comment type="subcellular location">
    <subcellularLocation>
        <location evidence="7">Cell membrane</location>
        <topology evidence="7">Multi-pass membrane protein</topology>
    </subcellularLocation>
</comment>
<dbReference type="GO" id="GO:0005886">
    <property type="term" value="C:plasma membrane"/>
    <property type="evidence" value="ECO:0007669"/>
    <property type="project" value="UniProtKB-SubCell"/>
</dbReference>
<dbReference type="GO" id="GO:0008961">
    <property type="term" value="F:phosphatidylglycerol-prolipoprotein diacylglyceryl transferase activity"/>
    <property type="evidence" value="ECO:0007669"/>
    <property type="project" value="UniProtKB-UniRule"/>
</dbReference>
<dbReference type="PANTHER" id="PTHR30589:SF0">
    <property type="entry name" value="PHOSPHATIDYLGLYCEROL--PROLIPOPROTEIN DIACYLGLYCERYL TRANSFERASE"/>
    <property type="match status" value="1"/>
</dbReference>
<proteinExistence type="inferred from homology"/>
<gene>
    <name evidence="7" type="primary">lgt</name>
    <name evidence="8" type="ORF">FD21_GL002000</name>
</gene>
<keyword evidence="2 7" id="KW-1003">Cell membrane</keyword>
<reference evidence="8 9" key="1">
    <citation type="journal article" date="2015" name="Genome Announc.">
        <title>Expanding the biotechnology potential of lactobacilli through comparative genomics of 213 strains and associated genera.</title>
        <authorList>
            <person name="Sun Z."/>
            <person name="Harris H.M."/>
            <person name="McCann A."/>
            <person name="Guo C."/>
            <person name="Argimon S."/>
            <person name="Zhang W."/>
            <person name="Yang X."/>
            <person name="Jeffery I.B."/>
            <person name="Cooney J.C."/>
            <person name="Kagawa T.F."/>
            <person name="Liu W."/>
            <person name="Song Y."/>
            <person name="Salvetti E."/>
            <person name="Wrobel A."/>
            <person name="Rasinkangas P."/>
            <person name="Parkhill J."/>
            <person name="Rea M.C."/>
            <person name="O'Sullivan O."/>
            <person name="Ritari J."/>
            <person name="Douillard F.P."/>
            <person name="Paul Ross R."/>
            <person name="Yang R."/>
            <person name="Briner A.E."/>
            <person name="Felis G.E."/>
            <person name="de Vos W.M."/>
            <person name="Barrangou R."/>
            <person name="Klaenhammer T.R."/>
            <person name="Caufield P.W."/>
            <person name="Cui Y."/>
            <person name="Zhang H."/>
            <person name="O'Toole P.W."/>
        </authorList>
    </citation>
    <scope>NUCLEOTIDE SEQUENCE [LARGE SCALE GENOMIC DNA]</scope>
    <source>
        <strain evidence="8 9">DSM 20605</strain>
    </source>
</reference>